<organism evidence="3 4">
    <name type="scientific">Henningerozyma blattae (strain ATCC 34711 / CBS 6284 / DSM 70876 / NBRC 10599 / NRRL Y-10934 / UCD 77-7)</name>
    <name type="common">Yeast</name>
    <name type="synonym">Tetrapisispora blattae</name>
    <dbReference type="NCBI Taxonomy" id="1071380"/>
    <lineage>
        <taxon>Eukaryota</taxon>
        <taxon>Fungi</taxon>
        <taxon>Dikarya</taxon>
        <taxon>Ascomycota</taxon>
        <taxon>Saccharomycotina</taxon>
        <taxon>Saccharomycetes</taxon>
        <taxon>Saccharomycetales</taxon>
        <taxon>Saccharomycetaceae</taxon>
        <taxon>Henningerozyma</taxon>
    </lineage>
</organism>
<feature type="compositionally biased region" description="Low complexity" evidence="1">
    <location>
        <begin position="106"/>
        <end position="117"/>
    </location>
</feature>
<feature type="region of interest" description="Disordered" evidence="1">
    <location>
        <begin position="26"/>
        <end position="117"/>
    </location>
</feature>
<feature type="transmembrane region" description="Helical" evidence="2">
    <location>
        <begin position="130"/>
        <end position="150"/>
    </location>
</feature>
<evidence type="ECO:0008006" key="5">
    <source>
        <dbReference type="Google" id="ProtNLM"/>
    </source>
</evidence>
<feature type="compositionally biased region" description="Acidic residues" evidence="1">
    <location>
        <begin position="90"/>
        <end position="100"/>
    </location>
</feature>
<evidence type="ECO:0000313" key="3">
    <source>
        <dbReference type="EMBL" id="CCH58087.1"/>
    </source>
</evidence>
<keyword evidence="2" id="KW-0812">Transmembrane</keyword>
<evidence type="ECO:0000256" key="1">
    <source>
        <dbReference type="SAM" id="MobiDB-lite"/>
    </source>
</evidence>
<dbReference type="Proteomes" id="UP000002866">
    <property type="component" value="Chromosome 1"/>
</dbReference>
<accession>I2GVD5</accession>
<dbReference type="GeneID" id="14492896"/>
<feature type="compositionally biased region" description="Polar residues" evidence="1">
    <location>
        <begin position="60"/>
        <end position="74"/>
    </location>
</feature>
<proteinExistence type="predicted"/>
<protein>
    <recommendedName>
        <fullName evidence="5">Brl1/Brr6 domain-containing protein</fullName>
    </recommendedName>
</protein>
<dbReference type="HOGENOM" id="CLU_1027369_0_0_1"/>
<dbReference type="InParanoid" id="I2GVD5"/>
<gene>
    <name evidence="3" type="primary">TBLA0A02875</name>
    <name evidence="3" type="ORF">TBLA_0A02875</name>
</gene>
<name>I2GVD5_HENB6</name>
<evidence type="ECO:0000256" key="2">
    <source>
        <dbReference type="SAM" id="Phobius"/>
    </source>
</evidence>
<keyword evidence="4" id="KW-1185">Reference proteome</keyword>
<feature type="compositionally biased region" description="Low complexity" evidence="1">
    <location>
        <begin position="42"/>
        <end position="59"/>
    </location>
</feature>
<keyword evidence="2" id="KW-1133">Transmembrane helix</keyword>
<reference evidence="3 4" key="1">
    <citation type="journal article" date="2011" name="Proc. Natl. Acad. Sci. U.S.A.">
        <title>Evolutionary erosion of yeast sex chromosomes by mating-type switching accidents.</title>
        <authorList>
            <person name="Gordon J.L."/>
            <person name="Armisen D."/>
            <person name="Proux-Wera E."/>
            <person name="Oheigeartaigh S.S."/>
            <person name="Byrne K.P."/>
            <person name="Wolfe K.H."/>
        </authorList>
    </citation>
    <scope>NUCLEOTIDE SEQUENCE [LARGE SCALE GENOMIC DNA]</scope>
    <source>
        <strain evidence="4">ATCC 34711 / CBS 6284 / DSM 70876 / NBRC 10599 / NRRL Y-10934 / UCD 77-7</strain>
    </source>
</reference>
<evidence type="ECO:0000313" key="4">
    <source>
        <dbReference type="Proteomes" id="UP000002866"/>
    </source>
</evidence>
<dbReference type="AlphaFoldDB" id="I2GVD5"/>
<dbReference type="KEGG" id="tbl:TBLA_0A02875"/>
<feature type="transmembrane region" description="Helical" evidence="2">
    <location>
        <begin position="217"/>
        <end position="237"/>
    </location>
</feature>
<dbReference type="RefSeq" id="XP_004177606.1">
    <property type="nucleotide sequence ID" value="XM_004177558.1"/>
</dbReference>
<keyword evidence="2" id="KW-0472">Membrane</keyword>
<dbReference type="EMBL" id="HE806316">
    <property type="protein sequence ID" value="CCH58087.1"/>
    <property type="molecule type" value="Genomic_DNA"/>
</dbReference>
<sequence>MLEDHAKDPSPGLSKDILSKYLQYTPNNASPLRNEYRPSPRNSLIITTSNLNSSITTTTDESGSKQLQSPVSENSHQDTHENQDLTLVNDGEESDKETTEDPLTLSPVSPSADPSSSLPQETQSFILKNFQMFINIVFFIDLILMIINLIKISHSFDNQKKNCKKFYFLKNCSMKNMDSKISFKNCQHWEICMNLTTNLQNIITYCTKYKLKEYQYLFLNLGIIGFIFFIQLLITIINKKNIQLFLNNNNNNNNNNNHVPNRDKQQEKLDD</sequence>